<dbReference type="GO" id="GO:0140662">
    <property type="term" value="F:ATP-dependent protein folding chaperone"/>
    <property type="evidence" value="ECO:0007669"/>
    <property type="project" value="InterPro"/>
</dbReference>
<dbReference type="OrthoDB" id="3789372at2759"/>
<dbReference type="AlphaFoldDB" id="A0A5N6PL15"/>
<dbReference type="GO" id="GO:0005524">
    <property type="term" value="F:ATP binding"/>
    <property type="evidence" value="ECO:0007669"/>
    <property type="project" value="UniProtKB-KW"/>
</dbReference>
<evidence type="ECO:0000256" key="2">
    <source>
        <dbReference type="ARBA" id="ARBA00022840"/>
    </source>
</evidence>
<dbReference type="SUPFAM" id="SSF53067">
    <property type="entry name" value="Actin-like ATPase domain"/>
    <property type="match status" value="2"/>
</dbReference>
<evidence type="ECO:0000313" key="4">
    <source>
        <dbReference type="Proteomes" id="UP000326396"/>
    </source>
</evidence>
<dbReference type="PANTHER" id="PTHR19375">
    <property type="entry name" value="HEAT SHOCK PROTEIN 70KDA"/>
    <property type="match status" value="1"/>
</dbReference>
<dbReference type="Gene3D" id="3.30.420.40">
    <property type="match status" value="3"/>
</dbReference>
<comment type="caution">
    <text evidence="3">The sequence shown here is derived from an EMBL/GenBank/DDBJ whole genome shotgun (WGS) entry which is preliminary data.</text>
</comment>
<dbReference type="InterPro" id="IPR043129">
    <property type="entry name" value="ATPase_NBD"/>
</dbReference>
<dbReference type="Proteomes" id="UP000326396">
    <property type="component" value="Linkage Group LG12"/>
</dbReference>
<proteinExistence type="predicted"/>
<dbReference type="Gene3D" id="3.90.640.10">
    <property type="entry name" value="Actin, Chain A, domain 4"/>
    <property type="match status" value="1"/>
</dbReference>
<reference evidence="3 4" key="1">
    <citation type="submission" date="2019-05" db="EMBL/GenBank/DDBJ databases">
        <title>Mikania micrantha, genome provides insights into the molecular mechanism of rapid growth.</title>
        <authorList>
            <person name="Liu B."/>
        </authorList>
    </citation>
    <scope>NUCLEOTIDE SEQUENCE [LARGE SCALE GENOMIC DNA]</scope>
    <source>
        <strain evidence="3">NLD-2019</strain>
        <tissue evidence="3">Leaf</tissue>
    </source>
</reference>
<evidence type="ECO:0000256" key="1">
    <source>
        <dbReference type="ARBA" id="ARBA00022741"/>
    </source>
</evidence>
<name>A0A5N6PL15_9ASTR</name>
<organism evidence="3 4">
    <name type="scientific">Mikania micrantha</name>
    <name type="common">bitter vine</name>
    <dbReference type="NCBI Taxonomy" id="192012"/>
    <lineage>
        <taxon>Eukaryota</taxon>
        <taxon>Viridiplantae</taxon>
        <taxon>Streptophyta</taxon>
        <taxon>Embryophyta</taxon>
        <taxon>Tracheophyta</taxon>
        <taxon>Spermatophyta</taxon>
        <taxon>Magnoliopsida</taxon>
        <taxon>eudicotyledons</taxon>
        <taxon>Gunneridae</taxon>
        <taxon>Pentapetalae</taxon>
        <taxon>asterids</taxon>
        <taxon>campanulids</taxon>
        <taxon>Asterales</taxon>
        <taxon>Asteraceae</taxon>
        <taxon>Asteroideae</taxon>
        <taxon>Heliantheae alliance</taxon>
        <taxon>Eupatorieae</taxon>
        <taxon>Mikania</taxon>
    </lineage>
</organism>
<dbReference type="PRINTS" id="PR00301">
    <property type="entry name" value="HEATSHOCK70"/>
</dbReference>
<dbReference type="EMBL" id="SZYD01000004">
    <property type="protein sequence ID" value="KAD6455128.1"/>
    <property type="molecule type" value="Genomic_DNA"/>
</dbReference>
<protein>
    <submittedName>
        <fullName evidence="3">Uncharacterized protein</fullName>
    </submittedName>
</protein>
<keyword evidence="1" id="KW-0547">Nucleotide-binding</keyword>
<dbReference type="Pfam" id="PF00012">
    <property type="entry name" value="HSP70"/>
    <property type="match status" value="2"/>
</dbReference>
<dbReference type="InterPro" id="IPR013126">
    <property type="entry name" value="Hsp_70_fam"/>
</dbReference>
<dbReference type="FunFam" id="3.90.640.10:FF:000003">
    <property type="entry name" value="Molecular chaperone DnaK"/>
    <property type="match status" value="1"/>
</dbReference>
<sequence>MQLVPYKIVNKDGKPYSQVETKDGETTAFSPEEISAIVLTKMKATAEAFLGKIITDACEDLNQRILEYLIKLIKNKYRKDISKDSRALAKLRIEAERVKRAFSSQQQVVVELFDDLSEPLTFEELNDLLTGLVKKAMTTDARLEKHQIDDILLVGESINIPKVQHLRDYFNGKVEPKKSVNLDEAVAIGVAVAGDLLIGAL</sequence>
<keyword evidence="2" id="KW-0067">ATP-binding</keyword>
<accession>A0A5N6PL15</accession>
<gene>
    <name evidence="3" type="ORF">E3N88_09834</name>
</gene>
<evidence type="ECO:0000313" key="3">
    <source>
        <dbReference type="EMBL" id="KAD6455128.1"/>
    </source>
</evidence>
<keyword evidence="4" id="KW-1185">Reference proteome</keyword>